<feature type="non-terminal residue" evidence="2">
    <location>
        <position position="1"/>
    </location>
</feature>
<gene>
    <name evidence="2" type="ORF">B1C78_08845</name>
</gene>
<evidence type="ECO:0000313" key="2">
    <source>
        <dbReference type="EMBL" id="OOG24319.1"/>
    </source>
</evidence>
<sequence>FEFTGASAGDTLTLSWVDNKGESDSTEVQIG</sequence>
<evidence type="ECO:0000259" key="1">
    <source>
        <dbReference type="Pfam" id="PF08770"/>
    </source>
</evidence>
<protein>
    <submittedName>
        <fullName evidence="2">Thiosulfate oxidation carrier complex protein SoxZ</fullName>
    </submittedName>
</protein>
<dbReference type="AlphaFoldDB" id="A0A1V3NGV5"/>
<dbReference type="Proteomes" id="UP000189462">
    <property type="component" value="Unassembled WGS sequence"/>
</dbReference>
<feature type="domain" description="Sulphur oxidation protein SoxZ" evidence="1">
    <location>
        <begin position="1"/>
        <end position="28"/>
    </location>
</feature>
<dbReference type="EMBL" id="MVBK01000048">
    <property type="protein sequence ID" value="OOG24319.1"/>
    <property type="molecule type" value="Genomic_DNA"/>
</dbReference>
<organism evidence="2 3">
    <name type="scientific">Thioalkalivibrio denitrificans</name>
    <dbReference type="NCBI Taxonomy" id="108003"/>
    <lineage>
        <taxon>Bacteria</taxon>
        <taxon>Pseudomonadati</taxon>
        <taxon>Pseudomonadota</taxon>
        <taxon>Gammaproteobacteria</taxon>
        <taxon>Chromatiales</taxon>
        <taxon>Ectothiorhodospiraceae</taxon>
        <taxon>Thioalkalivibrio</taxon>
    </lineage>
</organism>
<keyword evidence="3" id="KW-1185">Reference proteome</keyword>
<name>A0A1V3NGV5_9GAMM</name>
<proteinExistence type="predicted"/>
<comment type="caution">
    <text evidence="2">The sequence shown here is derived from an EMBL/GenBank/DDBJ whole genome shotgun (WGS) entry which is preliminary data.</text>
</comment>
<dbReference type="Pfam" id="PF08770">
    <property type="entry name" value="SoxZ"/>
    <property type="match status" value="1"/>
</dbReference>
<dbReference type="InterPro" id="IPR014880">
    <property type="entry name" value="SoxZ_dom"/>
</dbReference>
<dbReference type="RefSeq" id="WP_175628263.1">
    <property type="nucleotide sequence ID" value="NZ_MVBK01000048.1"/>
</dbReference>
<accession>A0A1V3NGV5</accession>
<reference evidence="2 3" key="1">
    <citation type="submission" date="2017-02" db="EMBL/GenBank/DDBJ databases">
        <title>Genomic diversity within the haloalkaliphilic genus Thioalkalivibrio.</title>
        <authorList>
            <person name="Ahn A.-C."/>
            <person name="Meier-Kolthoff J."/>
            <person name="Overmars L."/>
            <person name="Richter M."/>
            <person name="Woyke T."/>
            <person name="Sorokin D.Y."/>
            <person name="Muyzer G."/>
        </authorList>
    </citation>
    <scope>NUCLEOTIDE SEQUENCE [LARGE SCALE GENOMIC DNA]</scope>
    <source>
        <strain evidence="2 3">ALJD</strain>
    </source>
</reference>
<evidence type="ECO:0000313" key="3">
    <source>
        <dbReference type="Proteomes" id="UP000189462"/>
    </source>
</evidence>